<evidence type="ECO:0000313" key="8">
    <source>
        <dbReference type="EMBL" id="NDV12089.1"/>
    </source>
</evidence>
<protein>
    <recommendedName>
        <fullName evidence="2">histidine kinase</fullName>
        <ecNumber evidence="2">2.7.13.3</ecNumber>
    </recommendedName>
</protein>
<dbReference type="InterPro" id="IPR000014">
    <property type="entry name" value="PAS"/>
</dbReference>
<dbReference type="Gene3D" id="1.10.287.130">
    <property type="match status" value="1"/>
</dbReference>
<keyword evidence="6" id="KW-0902">Two-component regulatory system</keyword>
<feature type="domain" description="Histidine kinase" evidence="7">
    <location>
        <begin position="179"/>
        <end position="387"/>
    </location>
</feature>
<dbReference type="CDD" id="cd00075">
    <property type="entry name" value="HATPase"/>
    <property type="match status" value="1"/>
</dbReference>
<keyword evidence="5 8" id="KW-0418">Kinase</keyword>
<keyword evidence="3" id="KW-0597">Phosphoprotein</keyword>
<proteinExistence type="predicted"/>
<keyword evidence="4" id="KW-0808">Transferase</keyword>
<dbReference type="InterPro" id="IPR050736">
    <property type="entry name" value="Sensor_HK_Regulatory"/>
</dbReference>
<dbReference type="SUPFAM" id="SSF55785">
    <property type="entry name" value="PYP-like sensor domain (PAS domain)"/>
    <property type="match status" value="1"/>
</dbReference>
<dbReference type="InterPro" id="IPR003594">
    <property type="entry name" value="HATPase_dom"/>
</dbReference>
<dbReference type="AlphaFoldDB" id="A0A6B2KQ34"/>
<dbReference type="PANTHER" id="PTHR43711">
    <property type="entry name" value="TWO-COMPONENT HISTIDINE KINASE"/>
    <property type="match status" value="1"/>
</dbReference>
<gene>
    <name evidence="8" type="ORF">GZH52_04660</name>
</gene>
<dbReference type="GO" id="GO:0000155">
    <property type="term" value="F:phosphorelay sensor kinase activity"/>
    <property type="evidence" value="ECO:0007669"/>
    <property type="project" value="InterPro"/>
</dbReference>
<dbReference type="InterPro" id="IPR036890">
    <property type="entry name" value="HATPase_C_sf"/>
</dbReference>
<dbReference type="CDD" id="cd00082">
    <property type="entry name" value="HisKA"/>
    <property type="match status" value="1"/>
</dbReference>
<accession>A0A6B2KQ34</accession>
<evidence type="ECO:0000256" key="5">
    <source>
        <dbReference type="ARBA" id="ARBA00022777"/>
    </source>
</evidence>
<dbReference type="PANTHER" id="PTHR43711:SF28">
    <property type="entry name" value="SENSOR HISTIDINE KINASE YXDK"/>
    <property type="match status" value="1"/>
</dbReference>
<dbReference type="SMART" id="SM00387">
    <property type="entry name" value="HATPase_c"/>
    <property type="match status" value="1"/>
</dbReference>
<evidence type="ECO:0000256" key="1">
    <source>
        <dbReference type="ARBA" id="ARBA00000085"/>
    </source>
</evidence>
<dbReference type="SMART" id="SM00388">
    <property type="entry name" value="HisKA"/>
    <property type="match status" value="1"/>
</dbReference>
<dbReference type="Proteomes" id="UP000482578">
    <property type="component" value="Unassembled WGS sequence"/>
</dbReference>
<dbReference type="InterPro" id="IPR004358">
    <property type="entry name" value="Sig_transdc_His_kin-like_C"/>
</dbReference>
<comment type="catalytic activity">
    <reaction evidence="1">
        <text>ATP + protein L-histidine = ADP + protein N-phospho-L-histidine.</text>
        <dbReference type="EC" id="2.7.13.3"/>
    </reaction>
</comment>
<dbReference type="Pfam" id="PF00512">
    <property type="entry name" value="HisKA"/>
    <property type="match status" value="1"/>
</dbReference>
<dbReference type="Pfam" id="PF02518">
    <property type="entry name" value="HATPase_c"/>
    <property type="match status" value="1"/>
</dbReference>
<keyword evidence="9" id="KW-1185">Reference proteome</keyword>
<reference evidence="8 9" key="1">
    <citation type="submission" date="2020-02" db="EMBL/GenBank/DDBJ databases">
        <authorList>
            <person name="Yang Z."/>
        </authorList>
    </citation>
    <scope>NUCLEOTIDE SEQUENCE [LARGE SCALE GENOMIC DNA]</scope>
    <source>
        <strain evidence="8 9">HX-7-9</strain>
    </source>
</reference>
<dbReference type="InterPro" id="IPR005467">
    <property type="entry name" value="His_kinase_dom"/>
</dbReference>
<dbReference type="EMBL" id="JAAGAA010000003">
    <property type="protein sequence ID" value="NDV12089.1"/>
    <property type="molecule type" value="Genomic_DNA"/>
</dbReference>
<dbReference type="EC" id="2.7.13.3" evidence="2"/>
<dbReference type="RefSeq" id="WP_163315326.1">
    <property type="nucleotide sequence ID" value="NZ_JAAGAA010000003.1"/>
</dbReference>
<dbReference type="InterPro" id="IPR036097">
    <property type="entry name" value="HisK_dim/P_sf"/>
</dbReference>
<dbReference type="PRINTS" id="PR00344">
    <property type="entry name" value="BCTRLSENSOR"/>
</dbReference>
<evidence type="ECO:0000313" key="9">
    <source>
        <dbReference type="Proteomes" id="UP000482578"/>
    </source>
</evidence>
<evidence type="ECO:0000259" key="7">
    <source>
        <dbReference type="PROSITE" id="PS50109"/>
    </source>
</evidence>
<sequence length="389" mass="41370">MPKITTQSDSVRLEQAFEQFNELSSRLIGAYQQLEEQVAVLGGKLAAANEALRAEATRNEALAARLSLLLEALPAGVLELDRAGCVVSANPAAQALLPALEPGKRWPQEILAFMPGDDAPLLRLPADDGQTRFLQMQTCPLRDDGAVLVLLHDVTPLNRLHEQLAQQQRLASMGQMAASLAHQLRTPLSTALLYAANLQRDDLPPAERARFAGKVVDRVRALESLVQNMLGFVRSEDEGGVVAVLPLFEELVAMIQPQCERAGIALSTSMSLSAGLSVRGERKALLSAWVALAENALSFAPRGGQVTLEVAEEGGCLEFSVEDDGPGVDPALQARIFEPFFSGRVGGTGLGLAIAKKQAERAGGEIRVGLSMKLGGAAFVMALPVLATT</sequence>
<evidence type="ECO:0000256" key="2">
    <source>
        <dbReference type="ARBA" id="ARBA00012438"/>
    </source>
</evidence>
<evidence type="ECO:0000256" key="6">
    <source>
        <dbReference type="ARBA" id="ARBA00023012"/>
    </source>
</evidence>
<dbReference type="InterPro" id="IPR003661">
    <property type="entry name" value="HisK_dim/P_dom"/>
</dbReference>
<name>A0A6B2KQ34_9NEIS</name>
<dbReference type="PROSITE" id="PS50109">
    <property type="entry name" value="HIS_KIN"/>
    <property type="match status" value="1"/>
</dbReference>
<comment type="caution">
    <text evidence="8">The sequence shown here is derived from an EMBL/GenBank/DDBJ whole genome shotgun (WGS) entry which is preliminary data.</text>
</comment>
<dbReference type="Gene3D" id="3.30.565.10">
    <property type="entry name" value="Histidine kinase-like ATPase, C-terminal domain"/>
    <property type="match status" value="1"/>
</dbReference>
<dbReference type="InterPro" id="IPR035965">
    <property type="entry name" value="PAS-like_dom_sf"/>
</dbReference>
<dbReference type="SMART" id="SM00091">
    <property type="entry name" value="PAS"/>
    <property type="match status" value="1"/>
</dbReference>
<evidence type="ECO:0000256" key="3">
    <source>
        <dbReference type="ARBA" id="ARBA00022553"/>
    </source>
</evidence>
<dbReference type="SUPFAM" id="SSF55874">
    <property type="entry name" value="ATPase domain of HSP90 chaperone/DNA topoisomerase II/histidine kinase"/>
    <property type="match status" value="1"/>
</dbReference>
<evidence type="ECO:0000256" key="4">
    <source>
        <dbReference type="ARBA" id="ARBA00022679"/>
    </source>
</evidence>
<organism evidence="8 9">
    <name type="scientific">Crenobacter caeni</name>
    <dbReference type="NCBI Taxonomy" id="2705474"/>
    <lineage>
        <taxon>Bacteria</taxon>
        <taxon>Pseudomonadati</taxon>
        <taxon>Pseudomonadota</taxon>
        <taxon>Betaproteobacteria</taxon>
        <taxon>Neisseriales</taxon>
        <taxon>Neisseriaceae</taxon>
        <taxon>Crenobacter</taxon>
    </lineage>
</organism>
<dbReference type="SUPFAM" id="SSF47384">
    <property type="entry name" value="Homodimeric domain of signal transducing histidine kinase"/>
    <property type="match status" value="1"/>
</dbReference>